<feature type="domain" description="Acyltransferase MbtK/IucB-like conserved" evidence="2">
    <location>
        <begin position="416"/>
        <end position="465"/>
    </location>
</feature>
<dbReference type="PANTHER" id="PTHR31438:SF7">
    <property type="entry name" value="ACYLTRANSFERASE MBTK_IUCB-LIKE CONSERVED DOMAIN-CONTAINING PROTEIN"/>
    <property type="match status" value="1"/>
</dbReference>
<dbReference type="InterPro" id="IPR019432">
    <property type="entry name" value="Acyltransferase_MbtK/IucB-like"/>
</dbReference>
<dbReference type="AlphaFoldDB" id="A0A167AMW3"/>
<dbReference type="EMBL" id="LFIW01001914">
    <property type="protein sequence ID" value="KZL80320.1"/>
    <property type="molecule type" value="Genomic_DNA"/>
</dbReference>
<dbReference type="GO" id="GO:0016410">
    <property type="term" value="F:N-acyltransferase activity"/>
    <property type="evidence" value="ECO:0007669"/>
    <property type="project" value="TreeGrafter"/>
</dbReference>
<feature type="non-terminal residue" evidence="3">
    <location>
        <position position="1"/>
    </location>
</feature>
<evidence type="ECO:0000313" key="3">
    <source>
        <dbReference type="EMBL" id="KZL80320.1"/>
    </source>
</evidence>
<evidence type="ECO:0000313" key="4">
    <source>
        <dbReference type="Proteomes" id="UP000076584"/>
    </source>
</evidence>
<reference evidence="3 4" key="1">
    <citation type="submission" date="2015-06" db="EMBL/GenBank/DDBJ databases">
        <title>Survival trade-offs in plant roots during colonization by closely related pathogenic and mutualistic fungi.</title>
        <authorList>
            <person name="Hacquard S."/>
            <person name="Kracher B."/>
            <person name="Hiruma K."/>
            <person name="Weinman A."/>
            <person name="Muench P."/>
            <person name="Garrido Oter R."/>
            <person name="Ver Loren van Themaat E."/>
            <person name="Dallerey J.-F."/>
            <person name="Damm U."/>
            <person name="Henrissat B."/>
            <person name="Lespinet O."/>
            <person name="Thon M."/>
            <person name="Kemen E."/>
            <person name="McHardy A.C."/>
            <person name="Schulze-Lefert P."/>
            <person name="O'Connell R.J."/>
        </authorList>
    </citation>
    <scope>NUCLEOTIDE SEQUENCE [LARGE SCALE GENOMIC DNA]</scope>
    <source>
        <strain evidence="3 4">MAFF 238704</strain>
    </source>
</reference>
<name>A0A167AMW3_COLIC</name>
<dbReference type="Gene3D" id="3.40.630.30">
    <property type="match status" value="1"/>
</dbReference>
<dbReference type="SMART" id="SM01006">
    <property type="entry name" value="AlcB"/>
    <property type="match status" value="1"/>
</dbReference>
<dbReference type="InterPro" id="IPR016181">
    <property type="entry name" value="Acyl_CoA_acyltransferase"/>
</dbReference>
<dbReference type="STRING" id="1573173.A0A167AMW3"/>
<dbReference type="Pfam" id="PF13523">
    <property type="entry name" value="Acetyltransf_8"/>
    <property type="match status" value="1"/>
</dbReference>
<sequence>LELQGVSAPRFKLLRPAAHGRNFLNRGMAERVSSGPPHRGPSQCGYNADEGTNGVDSGCLSKRVGGGKQTPVKLRGRSSLLPRTSVVDHIQNLEAANTTAANLSKLRGTSLHLLIPSSKLVSLPINPLVLQNSQSTDDETAAMSAPVSLSSFSSSESIIKLPHPYHAEYAVQRAFNHDTFAGKTSEGGLHFYRLVPLAPSKDTKQTALPERLHSENLYFTEPADLKSSELPADSNNSAWARSRRSPSTVFSWDGKTAPTLAQAWLLVYVLFILRPAEELIRLEVRGAGAGTLGQQLRDVLLAIEHPTQNETQKPASTAELSTVVLLRSAFWQGAGSPFGPRPVWLPAESPASLERPLSSYPLTPLQHTMTAVPASDPANPNLYQQAWHPIRPAKPAPGATVYSRWIPHLRETFSMVALDYKNPEHLRLFHEWQNDPRVSQGWNETGTLEQHRKYLRKIDEDPHQFAILAAWEDTFFAYFEVYWAKEDKLGGYYDAQDWDRGRHSLVGDVRFRGPHRVTAWWSSLMHFLFLDDPRTSWVVGEPKKTNDTVLMYDFMHGFGLDKFVDLPHKRSAFVRCSRERFFQLCPLGDNEKVVGGMRIQLVPKL</sequence>
<dbReference type="SUPFAM" id="SSF55729">
    <property type="entry name" value="Acyl-CoA N-acyltransferases (Nat)"/>
    <property type="match status" value="1"/>
</dbReference>
<dbReference type="GO" id="GO:0019290">
    <property type="term" value="P:siderophore biosynthetic process"/>
    <property type="evidence" value="ECO:0007669"/>
    <property type="project" value="InterPro"/>
</dbReference>
<dbReference type="Proteomes" id="UP000076584">
    <property type="component" value="Unassembled WGS sequence"/>
</dbReference>
<accession>A0A167AMW3</accession>
<gene>
    <name evidence="3" type="ORF">CI238_10002</name>
</gene>
<comment type="similarity">
    <text evidence="1">Belongs to the lysine N-acyltransferase MbtK family.</text>
</comment>
<evidence type="ECO:0000256" key="1">
    <source>
        <dbReference type="ARBA" id="ARBA00009893"/>
    </source>
</evidence>
<organism evidence="3 4">
    <name type="scientific">Colletotrichum incanum</name>
    <name type="common">Soybean anthracnose fungus</name>
    <dbReference type="NCBI Taxonomy" id="1573173"/>
    <lineage>
        <taxon>Eukaryota</taxon>
        <taxon>Fungi</taxon>
        <taxon>Dikarya</taxon>
        <taxon>Ascomycota</taxon>
        <taxon>Pezizomycotina</taxon>
        <taxon>Sordariomycetes</taxon>
        <taxon>Hypocreomycetidae</taxon>
        <taxon>Glomerellales</taxon>
        <taxon>Glomerellaceae</taxon>
        <taxon>Colletotrichum</taxon>
        <taxon>Colletotrichum spaethianum species complex</taxon>
    </lineage>
</organism>
<evidence type="ECO:0000259" key="2">
    <source>
        <dbReference type="SMART" id="SM01006"/>
    </source>
</evidence>
<proteinExistence type="inferred from homology"/>
<dbReference type="PANTHER" id="PTHR31438">
    <property type="entry name" value="LYSINE N-ACYLTRANSFERASE C17G9.06C-RELATED"/>
    <property type="match status" value="1"/>
</dbReference>
<keyword evidence="4" id="KW-1185">Reference proteome</keyword>
<comment type="caution">
    <text evidence="3">The sequence shown here is derived from an EMBL/GenBank/DDBJ whole genome shotgun (WGS) entry which is preliminary data.</text>
</comment>
<protein>
    <submittedName>
        <fullName evidence="3">Aerobactin siderophore biosynthesis protein iucb</fullName>
    </submittedName>
</protein>